<name>A0A345Z384_9MOLU</name>
<feature type="domain" description="ABC transmembrane type-1" evidence="10">
    <location>
        <begin position="50"/>
        <end position="376"/>
    </location>
</feature>
<evidence type="ECO:0000256" key="2">
    <source>
        <dbReference type="ARBA" id="ARBA00005417"/>
    </source>
</evidence>
<feature type="transmembrane region" description="Helical" evidence="8">
    <location>
        <begin position="43"/>
        <end position="63"/>
    </location>
</feature>
<accession>A0A345Z384</accession>
<evidence type="ECO:0000256" key="6">
    <source>
        <dbReference type="ARBA" id="ARBA00022989"/>
    </source>
</evidence>
<dbReference type="AlphaFoldDB" id="A0A345Z384"/>
<dbReference type="GO" id="GO:0015421">
    <property type="term" value="F:ABC-type oligopeptide transporter activity"/>
    <property type="evidence" value="ECO:0007669"/>
    <property type="project" value="TreeGrafter"/>
</dbReference>
<dbReference type="Gene3D" id="3.40.50.300">
    <property type="entry name" value="P-loop containing nucleotide triphosphate hydrolases"/>
    <property type="match status" value="1"/>
</dbReference>
<reference evidence="11 12" key="1">
    <citation type="submission" date="2018-07" db="EMBL/GenBank/DDBJ databases">
        <title>Complete genome sequence of Spiroplasma alleghenense PLHS-1 (ATCC 51752).</title>
        <authorList>
            <person name="Chou L."/>
            <person name="Lee T.-Y."/>
            <person name="Tsai Y.-M."/>
            <person name="Kuo C.-H."/>
        </authorList>
    </citation>
    <scope>NUCLEOTIDE SEQUENCE [LARGE SCALE GENOMIC DNA]</scope>
    <source>
        <strain evidence="11 12">PLHS-1</strain>
    </source>
</reference>
<dbReference type="InterPro" id="IPR003593">
    <property type="entry name" value="AAA+_ATPase"/>
</dbReference>
<gene>
    <name evidence="11" type="ORF">SALLE_v1c03890</name>
</gene>
<dbReference type="PANTHER" id="PTHR43394:SF1">
    <property type="entry name" value="ATP-BINDING CASSETTE SUB-FAMILY B MEMBER 10, MITOCHONDRIAL"/>
    <property type="match status" value="1"/>
</dbReference>
<dbReference type="Pfam" id="PF00664">
    <property type="entry name" value="ABC_membrane"/>
    <property type="match status" value="1"/>
</dbReference>
<sequence>MEKNVIKNEQEAIKAANDRAEEIITKKDRKSFFGLLSGYFKQYWIITFSIILVTLLSSIATVLGPKITERLMGTLMAGQLENAFGGVIDSGNLSQFNEFIHKTYSFISAKFVGEDLVYFSNLFGMELTWTGWIYVQLVLFGFIAVFTFISNFLAGLMGKRVEISLRNKSLEKLVKQDMSYYSDKKIGEILTKIVSDTQIIGEQAQQVPVTMLSAIFTFFGSLIVMSTINGFLTLVVVSAMLIILITIFGSFTIVKKMMFRVRSSITSINGDVTDRINTVRLIKASGTEEYETERFKEVHKDYYNKSKKLVNMQAIMITIMIAGISSIQIVIIIAAALRYHDNVAVLSVALTSFISGVGTMIGPLMQMVRVAVGLASASTSSQRIYAIINSKSIINPHYDPNEGIHIEHIDGDIVFKDVVFAYPEKPEQVILPKFNITFEKGKSYAFVGETGVGKSTISKLLLRFYDPSEGQVLINSKHDLKEVQLSSYLDKVGYVEQEPQILFGDVLDNIRYGRFDATDEQVYEAAKKAELHELVSTWPDGYQTILGERGFMLSGGQKQRLVIARMFLKDPELLILDEATSALDNIVEKEIQANLEELMKGRTTISIAHRLSTIKNSDKIIVLAKGIGAAQSGTFDELKNKPGHFQELYKAGLMD</sequence>
<keyword evidence="4" id="KW-0547">Nucleotide-binding</keyword>
<dbReference type="PROSITE" id="PS50929">
    <property type="entry name" value="ABC_TM1F"/>
    <property type="match status" value="1"/>
</dbReference>
<dbReference type="InterPro" id="IPR011527">
    <property type="entry name" value="ABC1_TM_dom"/>
</dbReference>
<comment type="similarity">
    <text evidence="2">Belongs to the ABC transporter superfamily.</text>
</comment>
<protein>
    <submittedName>
        <fullName evidence="11">ABC transporter ATP-binding protein</fullName>
    </submittedName>
</protein>
<keyword evidence="6 8" id="KW-1133">Transmembrane helix</keyword>
<dbReference type="GO" id="GO:0005886">
    <property type="term" value="C:plasma membrane"/>
    <property type="evidence" value="ECO:0007669"/>
    <property type="project" value="UniProtKB-SubCell"/>
</dbReference>
<dbReference type="SUPFAM" id="SSF90123">
    <property type="entry name" value="ABC transporter transmembrane region"/>
    <property type="match status" value="1"/>
</dbReference>
<keyword evidence="3 8" id="KW-0812">Transmembrane</keyword>
<evidence type="ECO:0000256" key="3">
    <source>
        <dbReference type="ARBA" id="ARBA00022692"/>
    </source>
</evidence>
<evidence type="ECO:0000313" key="12">
    <source>
        <dbReference type="Proteomes" id="UP000254792"/>
    </source>
</evidence>
<comment type="subcellular location">
    <subcellularLocation>
        <location evidence="1">Cell membrane</location>
        <topology evidence="1">Multi-pass membrane protein</topology>
    </subcellularLocation>
</comment>
<dbReference type="RefSeq" id="WP_115557974.1">
    <property type="nucleotide sequence ID" value="NZ_CP031376.1"/>
</dbReference>
<dbReference type="FunFam" id="3.40.50.300:FF:000218">
    <property type="entry name" value="Multidrug ABC transporter ATP-binding protein"/>
    <property type="match status" value="1"/>
</dbReference>
<dbReference type="CDD" id="cd07346">
    <property type="entry name" value="ABC_6TM_exporters"/>
    <property type="match status" value="1"/>
</dbReference>
<dbReference type="PROSITE" id="PS50893">
    <property type="entry name" value="ABC_TRANSPORTER_2"/>
    <property type="match status" value="1"/>
</dbReference>
<dbReference type="SMART" id="SM00382">
    <property type="entry name" value="AAA"/>
    <property type="match status" value="1"/>
</dbReference>
<dbReference type="InterPro" id="IPR036640">
    <property type="entry name" value="ABC1_TM_sf"/>
</dbReference>
<feature type="domain" description="ABC transporter" evidence="9">
    <location>
        <begin position="413"/>
        <end position="650"/>
    </location>
</feature>
<feature type="transmembrane region" description="Helical" evidence="8">
    <location>
        <begin position="343"/>
        <end position="364"/>
    </location>
</feature>
<evidence type="ECO:0000256" key="7">
    <source>
        <dbReference type="ARBA" id="ARBA00023136"/>
    </source>
</evidence>
<dbReference type="Gene3D" id="1.20.1560.10">
    <property type="entry name" value="ABC transporter type 1, transmembrane domain"/>
    <property type="match status" value="1"/>
</dbReference>
<evidence type="ECO:0000313" key="11">
    <source>
        <dbReference type="EMBL" id="AXK51063.1"/>
    </source>
</evidence>
<keyword evidence="12" id="KW-1185">Reference proteome</keyword>
<feature type="transmembrane region" description="Helical" evidence="8">
    <location>
        <begin position="207"/>
        <end position="225"/>
    </location>
</feature>
<feature type="transmembrane region" description="Helical" evidence="8">
    <location>
        <begin position="132"/>
        <end position="156"/>
    </location>
</feature>
<organism evidence="11 12">
    <name type="scientific">Spiroplasma alleghenense</name>
    <dbReference type="NCBI Taxonomy" id="216931"/>
    <lineage>
        <taxon>Bacteria</taxon>
        <taxon>Bacillati</taxon>
        <taxon>Mycoplasmatota</taxon>
        <taxon>Mollicutes</taxon>
        <taxon>Entomoplasmatales</taxon>
        <taxon>Spiroplasmataceae</taxon>
        <taxon>Spiroplasma</taxon>
    </lineage>
</organism>
<dbReference type="GO" id="GO:0005524">
    <property type="term" value="F:ATP binding"/>
    <property type="evidence" value="ECO:0007669"/>
    <property type="project" value="UniProtKB-KW"/>
</dbReference>
<dbReference type="OrthoDB" id="9763744at2"/>
<feature type="transmembrane region" description="Helical" evidence="8">
    <location>
        <begin position="314"/>
        <end position="337"/>
    </location>
</feature>
<dbReference type="PANTHER" id="PTHR43394">
    <property type="entry name" value="ATP-DEPENDENT PERMEASE MDL1, MITOCHONDRIAL"/>
    <property type="match status" value="1"/>
</dbReference>
<keyword evidence="7 8" id="KW-0472">Membrane</keyword>
<evidence type="ECO:0000256" key="5">
    <source>
        <dbReference type="ARBA" id="ARBA00022840"/>
    </source>
</evidence>
<evidence type="ECO:0000259" key="10">
    <source>
        <dbReference type="PROSITE" id="PS50929"/>
    </source>
</evidence>
<feature type="transmembrane region" description="Helical" evidence="8">
    <location>
        <begin position="231"/>
        <end position="254"/>
    </location>
</feature>
<dbReference type="Pfam" id="PF00005">
    <property type="entry name" value="ABC_tran"/>
    <property type="match status" value="1"/>
</dbReference>
<dbReference type="InterPro" id="IPR003439">
    <property type="entry name" value="ABC_transporter-like_ATP-bd"/>
</dbReference>
<evidence type="ECO:0000259" key="9">
    <source>
        <dbReference type="PROSITE" id="PS50893"/>
    </source>
</evidence>
<dbReference type="PROSITE" id="PS00211">
    <property type="entry name" value="ABC_TRANSPORTER_1"/>
    <property type="match status" value="1"/>
</dbReference>
<evidence type="ECO:0000256" key="1">
    <source>
        <dbReference type="ARBA" id="ARBA00004651"/>
    </source>
</evidence>
<dbReference type="GO" id="GO:0016887">
    <property type="term" value="F:ATP hydrolysis activity"/>
    <property type="evidence" value="ECO:0007669"/>
    <property type="project" value="InterPro"/>
</dbReference>
<dbReference type="SUPFAM" id="SSF52540">
    <property type="entry name" value="P-loop containing nucleoside triphosphate hydrolases"/>
    <property type="match status" value="1"/>
</dbReference>
<evidence type="ECO:0000256" key="8">
    <source>
        <dbReference type="SAM" id="Phobius"/>
    </source>
</evidence>
<dbReference type="EMBL" id="CP031376">
    <property type="protein sequence ID" value="AXK51063.1"/>
    <property type="molecule type" value="Genomic_DNA"/>
</dbReference>
<dbReference type="Proteomes" id="UP000254792">
    <property type="component" value="Chromosome"/>
</dbReference>
<keyword evidence="5 11" id="KW-0067">ATP-binding</keyword>
<dbReference type="InterPro" id="IPR017871">
    <property type="entry name" value="ABC_transporter-like_CS"/>
</dbReference>
<dbReference type="KEGG" id="salx:SALLE_v1c03890"/>
<dbReference type="InterPro" id="IPR027417">
    <property type="entry name" value="P-loop_NTPase"/>
</dbReference>
<proteinExistence type="inferred from homology"/>
<dbReference type="InterPro" id="IPR039421">
    <property type="entry name" value="Type_1_exporter"/>
</dbReference>
<evidence type="ECO:0000256" key="4">
    <source>
        <dbReference type="ARBA" id="ARBA00022741"/>
    </source>
</evidence>